<protein>
    <submittedName>
        <fullName evidence="2">Uncharacterized protein</fullName>
    </submittedName>
</protein>
<feature type="compositionally biased region" description="Basic residues" evidence="1">
    <location>
        <begin position="128"/>
        <end position="144"/>
    </location>
</feature>
<evidence type="ECO:0000313" key="2">
    <source>
        <dbReference type="EnsemblPlants" id="OMERI07G11870.3"/>
    </source>
</evidence>
<evidence type="ECO:0000313" key="3">
    <source>
        <dbReference type="Proteomes" id="UP000008021"/>
    </source>
</evidence>
<feature type="compositionally biased region" description="Pro residues" evidence="1">
    <location>
        <begin position="85"/>
        <end position="105"/>
    </location>
</feature>
<dbReference type="EnsemblPlants" id="OMERI07G11870.3">
    <property type="protein sequence ID" value="OMERI07G11870.3"/>
    <property type="gene ID" value="OMERI07G11870"/>
</dbReference>
<proteinExistence type="predicted"/>
<feature type="compositionally biased region" description="Gly residues" evidence="1">
    <location>
        <begin position="210"/>
        <end position="219"/>
    </location>
</feature>
<dbReference type="Gramene" id="OMERI07G11870.3">
    <property type="protein sequence ID" value="OMERI07G11870.3"/>
    <property type="gene ID" value="OMERI07G11870"/>
</dbReference>
<organism evidence="2">
    <name type="scientific">Oryza meridionalis</name>
    <dbReference type="NCBI Taxonomy" id="40149"/>
    <lineage>
        <taxon>Eukaryota</taxon>
        <taxon>Viridiplantae</taxon>
        <taxon>Streptophyta</taxon>
        <taxon>Embryophyta</taxon>
        <taxon>Tracheophyta</taxon>
        <taxon>Spermatophyta</taxon>
        <taxon>Magnoliopsida</taxon>
        <taxon>Liliopsida</taxon>
        <taxon>Poales</taxon>
        <taxon>Poaceae</taxon>
        <taxon>BOP clade</taxon>
        <taxon>Oryzoideae</taxon>
        <taxon>Oryzeae</taxon>
        <taxon>Oryzinae</taxon>
        <taxon>Oryza</taxon>
    </lineage>
</organism>
<feature type="compositionally biased region" description="Gly residues" evidence="1">
    <location>
        <begin position="179"/>
        <end position="188"/>
    </location>
</feature>
<name>A0A0E0EBJ1_9ORYZ</name>
<reference evidence="2" key="1">
    <citation type="submission" date="2015-04" db="UniProtKB">
        <authorList>
            <consortium name="EnsemblPlants"/>
        </authorList>
    </citation>
    <scope>IDENTIFICATION</scope>
</reference>
<feature type="region of interest" description="Disordered" evidence="1">
    <location>
        <begin position="58"/>
        <end position="241"/>
    </location>
</feature>
<reference evidence="2" key="2">
    <citation type="submission" date="2018-05" db="EMBL/GenBank/DDBJ databases">
        <title>OmerRS3 (Oryza meridionalis Reference Sequence Version 3).</title>
        <authorList>
            <person name="Zhang J."/>
            <person name="Kudrna D."/>
            <person name="Lee S."/>
            <person name="Talag J."/>
            <person name="Welchert J."/>
            <person name="Wing R.A."/>
        </authorList>
    </citation>
    <scope>NUCLEOTIDE SEQUENCE [LARGE SCALE GENOMIC DNA]</scope>
    <source>
        <strain evidence="2">OR44</strain>
    </source>
</reference>
<dbReference type="Gramene" id="OMERI07G11870.2">
    <property type="protein sequence ID" value="OMERI07G11870.2"/>
    <property type="gene ID" value="OMERI07G11870"/>
</dbReference>
<keyword evidence="3" id="KW-1185">Reference proteome</keyword>
<dbReference type="EnsemblPlants" id="OMERI07G11870.2">
    <property type="protein sequence ID" value="OMERI07G11870.2"/>
    <property type="gene ID" value="OMERI07G11870"/>
</dbReference>
<dbReference type="HOGENOM" id="CLU_1153258_0_0_1"/>
<evidence type="ECO:0000256" key="1">
    <source>
        <dbReference type="SAM" id="MobiDB-lite"/>
    </source>
</evidence>
<feature type="compositionally biased region" description="Basic residues" evidence="1">
    <location>
        <begin position="231"/>
        <end position="241"/>
    </location>
</feature>
<dbReference type="AlphaFoldDB" id="A0A0E0EBJ1"/>
<sequence length="241" mass="25822">MPCMCTLTSIYKNYSFGEVRLAVLQFATRSGYCYTVHSPFDRPIDPRVVLAVHQSPSPNHAFPYHRPPRASPPSRPLPSWRCLSPSPPLSRPPAPLRRRPTPPTLPSTSPHRRHQSLSSSPSCLAYTARRRRRHDSIRERKRRERGGVRRLPAGRSGGTGGAGRFPRPDPAVAAASLGGSDGDNGAGGFPRPDPPAATASRGGSDDDDGGGGSHGGSGGTEMVVPASRKSPAQHRHCRPKA</sequence>
<accession>A0A0E0EBJ1</accession>
<dbReference type="Proteomes" id="UP000008021">
    <property type="component" value="Chromosome 7"/>
</dbReference>